<dbReference type="EMBL" id="JACJII010000001">
    <property type="protein sequence ID" value="MBA9003138.1"/>
    <property type="molecule type" value="Genomic_DNA"/>
</dbReference>
<keyword evidence="1" id="KW-0812">Transmembrane</keyword>
<dbReference type="InterPro" id="IPR025508">
    <property type="entry name" value="DUF4395"/>
</dbReference>
<organism evidence="3 4">
    <name type="scientific">Thermomonospora cellulosilytica</name>
    <dbReference type="NCBI Taxonomy" id="1411118"/>
    <lineage>
        <taxon>Bacteria</taxon>
        <taxon>Bacillati</taxon>
        <taxon>Actinomycetota</taxon>
        <taxon>Actinomycetes</taxon>
        <taxon>Streptosporangiales</taxon>
        <taxon>Thermomonosporaceae</taxon>
        <taxon>Thermomonospora</taxon>
    </lineage>
</organism>
<sequence>MQVDPRGQRVAAGITTFVLVLVLVTGSWALLAAQAVVFAIGALIGLRFSPYGILYQVLVRPRIGPPAELEDQAPPRFAQGVGLVFAAVGVAGYALGTEWLGIGATAFALGAAFLNAAFGFCLGCEMYLLIRRVIPNNRSDREVPA</sequence>
<evidence type="ECO:0000256" key="1">
    <source>
        <dbReference type="SAM" id="Phobius"/>
    </source>
</evidence>
<feature type="transmembrane region" description="Helical" evidence="1">
    <location>
        <begin position="102"/>
        <end position="130"/>
    </location>
</feature>
<feature type="transmembrane region" description="Helical" evidence="1">
    <location>
        <begin position="37"/>
        <end position="57"/>
    </location>
</feature>
<gene>
    <name evidence="3" type="ORF">HNR21_002020</name>
</gene>
<evidence type="ECO:0000313" key="3">
    <source>
        <dbReference type="EMBL" id="MBA9003138.1"/>
    </source>
</evidence>
<feature type="transmembrane region" description="Helical" evidence="1">
    <location>
        <begin position="77"/>
        <end position="96"/>
    </location>
</feature>
<evidence type="ECO:0000313" key="4">
    <source>
        <dbReference type="Proteomes" id="UP000539313"/>
    </source>
</evidence>
<proteinExistence type="predicted"/>
<comment type="caution">
    <text evidence="3">The sequence shown here is derived from an EMBL/GenBank/DDBJ whole genome shotgun (WGS) entry which is preliminary data.</text>
</comment>
<dbReference type="AlphaFoldDB" id="A0A7W3MWE7"/>
<keyword evidence="4" id="KW-1185">Reference proteome</keyword>
<dbReference type="Pfam" id="PF14340">
    <property type="entry name" value="DUF4395"/>
    <property type="match status" value="1"/>
</dbReference>
<feature type="domain" description="DUF4395" evidence="2">
    <location>
        <begin position="3"/>
        <end position="132"/>
    </location>
</feature>
<keyword evidence="1" id="KW-1133">Transmembrane helix</keyword>
<keyword evidence="1" id="KW-0472">Membrane</keyword>
<reference evidence="3 4" key="1">
    <citation type="submission" date="2020-08" db="EMBL/GenBank/DDBJ databases">
        <title>Sequencing the genomes of 1000 actinobacteria strains.</title>
        <authorList>
            <person name="Klenk H.-P."/>
        </authorList>
    </citation>
    <scope>NUCLEOTIDE SEQUENCE [LARGE SCALE GENOMIC DNA]</scope>
    <source>
        <strain evidence="3 4">DSM 45823</strain>
    </source>
</reference>
<name>A0A7W3MWE7_9ACTN</name>
<dbReference type="Proteomes" id="UP000539313">
    <property type="component" value="Unassembled WGS sequence"/>
</dbReference>
<accession>A0A7W3MWE7</accession>
<protein>
    <recommendedName>
        <fullName evidence="2">DUF4395 domain-containing protein</fullName>
    </recommendedName>
</protein>
<dbReference type="RefSeq" id="WP_182704986.1">
    <property type="nucleotide sequence ID" value="NZ_JACJII010000001.1"/>
</dbReference>
<feature type="transmembrane region" description="Helical" evidence="1">
    <location>
        <begin position="12"/>
        <end position="31"/>
    </location>
</feature>
<evidence type="ECO:0000259" key="2">
    <source>
        <dbReference type="Pfam" id="PF14340"/>
    </source>
</evidence>